<evidence type="ECO:0000313" key="1">
    <source>
        <dbReference type="EMBL" id="KAJ2800121.1"/>
    </source>
</evidence>
<sequence length="977" mass="106590">CPTAIFDVLDGLDAEISAAPPPLKRPMPPPRRGKETCRVNFTYASNNVETGTIAFAWEGPPAEDVESHVALDMLIDYLGNDPGSPLRKRFTNRPVPIAGDISFTITRLFPAMIELSFTEVPYRCCRHNTAGTSIPSRRDAVLSASYPSPADVFGPVDLAKLHDDVDDLFARNYYKKQLVSTFTYVVDRWLQDNWSQVHSYMAMRSAALASSYPQTAMNDKDAHGIVRLLARDAIAYHLSPATAAQQQPNFASHGRYFSMRRKLEQRDCSFWRSLVQKWFLEGHMVHLSLSADPDLDIQDKAEQILSTQYRMESLSHEGLEKVQQQAAAALELTKARIPREVLAALPPVPDITKVPMAAFTGRNFRLDHPAAPPSPFALGRVLVVPSETGAKLQVSLPLAGLPGDLWPHLPVFVGLLKASVGLVVPSAVAGHVGQAAGLPITETPGMPVAYVESDRIDGALTKALVDYDACIGRYSCCGVGGNRPDEVLTLYASTSDGGVARAFALLAAKLLFGEFSSDAALRVAQAQKRDLSRQRGTGSSLLIDTFQWLRTPGALDIRAIMRSDGSAPTRPSRVVNEPPARALNHYFQSAYLAAAVQSLKKGNGGDGLAGFQGTPILDAIFRIRAHIASCVASAGLIHMSLPRDVGAVAARKMVHDIAGVWGHYSGAWQESLRVVPTLDSPREPPVSSKVNGDEAVMPPRKRRRTGEEELEQPLPWPVIGPPPGGDNYVVTEAPVGVYLALEDLQTSYVGVQIPARAQWTVDPASSDPFEVQLAALPCRDAYALYLLTNILNRTGGLIKNAIRGRGYAYGVGIHPRLDHGYLAIYISHAVDAQKSLGALWETLQALEAEDEWNDAIDEFQLDAARSMMFLHTYTRVAESLVPDDAAAQFFGFAGLAQRLLWVRKHVECVTLADLRHAFLKYYAPFVAKDTASAIYLVATPQSAYGTEADCLGWLNDNPYGVRFKQIELSCLDPVVRV</sequence>
<name>A0ACC1L3H2_9FUNG</name>
<dbReference type="Proteomes" id="UP001140087">
    <property type="component" value="Unassembled WGS sequence"/>
</dbReference>
<accession>A0ACC1L3H2</accession>
<comment type="caution">
    <text evidence="1">The sequence shown here is derived from an EMBL/GenBank/DDBJ whole genome shotgun (WGS) entry which is preliminary data.</text>
</comment>
<keyword evidence="2" id="KW-1185">Reference proteome</keyword>
<protein>
    <submittedName>
        <fullName evidence="1">Uncharacterized protein</fullName>
    </submittedName>
</protein>
<organism evidence="1 2">
    <name type="scientific">Coemansia helicoidea</name>
    <dbReference type="NCBI Taxonomy" id="1286919"/>
    <lineage>
        <taxon>Eukaryota</taxon>
        <taxon>Fungi</taxon>
        <taxon>Fungi incertae sedis</taxon>
        <taxon>Zoopagomycota</taxon>
        <taxon>Kickxellomycotina</taxon>
        <taxon>Kickxellomycetes</taxon>
        <taxon>Kickxellales</taxon>
        <taxon>Kickxellaceae</taxon>
        <taxon>Coemansia</taxon>
    </lineage>
</organism>
<evidence type="ECO:0000313" key="2">
    <source>
        <dbReference type="Proteomes" id="UP001140087"/>
    </source>
</evidence>
<reference evidence="1" key="1">
    <citation type="submission" date="2022-07" db="EMBL/GenBank/DDBJ databases">
        <title>Phylogenomic reconstructions and comparative analyses of Kickxellomycotina fungi.</title>
        <authorList>
            <person name="Reynolds N.K."/>
            <person name="Stajich J.E."/>
            <person name="Barry K."/>
            <person name="Grigoriev I.V."/>
            <person name="Crous P."/>
            <person name="Smith M.E."/>
        </authorList>
    </citation>
    <scope>NUCLEOTIDE SEQUENCE</scope>
    <source>
        <strain evidence="1">BCRC 34780</strain>
    </source>
</reference>
<proteinExistence type="predicted"/>
<gene>
    <name evidence="1" type="ORF">H4R21_003298</name>
</gene>
<feature type="non-terminal residue" evidence="1">
    <location>
        <position position="1"/>
    </location>
</feature>
<dbReference type="EMBL" id="JANBUN010001011">
    <property type="protein sequence ID" value="KAJ2800121.1"/>
    <property type="molecule type" value="Genomic_DNA"/>
</dbReference>